<proteinExistence type="predicted"/>
<evidence type="ECO:0000313" key="3">
    <source>
        <dbReference type="Proteomes" id="UP000269198"/>
    </source>
</evidence>
<sequence length="147" mass="16497">MAPSRPLETSVTDPSTVRHYAENLIHTYATLADGNDAEALGALLADAELVFDGGAPVKGRDAITDLYRRAGKPGVHLVTNLVVEHAAEDGRVEATARYSRWELRPRPRPTALGRYRFRLTGAGRDWRIARLNVVREWQEHQDQRDSR</sequence>
<dbReference type="Pfam" id="PF13577">
    <property type="entry name" value="SnoaL_4"/>
    <property type="match status" value="1"/>
</dbReference>
<accession>A0A3N0EI27</accession>
<keyword evidence="3" id="KW-1185">Reference proteome</keyword>
<dbReference type="EMBL" id="RJMB01000001">
    <property type="protein sequence ID" value="RNL87545.1"/>
    <property type="molecule type" value="Genomic_DNA"/>
</dbReference>
<name>A0A3N0EI27_9ACTN</name>
<organism evidence="2 3">
    <name type="scientific">Halostreptopolyspora alba</name>
    <dbReference type="NCBI Taxonomy" id="2487137"/>
    <lineage>
        <taxon>Bacteria</taxon>
        <taxon>Bacillati</taxon>
        <taxon>Actinomycetota</taxon>
        <taxon>Actinomycetes</taxon>
        <taxon>Streptosporangiales</taxon>
        <taxon>Nocardiopsidaceae</taxon>
        <taxon>Halostreptopolyspora</taxon>
    </lineage>
</organism>
<gene>
    <name evidence="2" type="ORF">EFW17_01665</name>
</gene>
<dbReference type="InterPro" id="IPR032710">
    <property type="entry name" value="NTF2-like_dom_sf"/>
</dbReference>
<dbReference type="SUPFAM" id="SSF54427">
    <property type="entry name" value="NTF2-like"/>
    <property type="match status" value="1"/>
</dbReference>
<dbReference type="InterPro" id="IPR037401">
    <property type="entry name" value="SnoaL-like"/>
</dbReference>
<reference evidence="2 3" key="1">
    <citation type="submission" date="2018-11" db="EMBL/GenBank/DDBJ databases">
        <title>The genome draft of YIM 96095.</title>
        <authorList>
            <person name="Tang S.-K."/>
            <person name="Chunyu W.-X."/>
            <person name="Feng Y.-Z."/>
        </authorList>
    </citation>
    <scope>NUCLEOTIDE SEQUENCE [LARGE SCALE GENOMIC DNA]</scope>
    <source>
        <strain evidence="2 3">YIM 96095</strain>
    </source>
</reference>
<dbReference type="AlphaFoldDB" id="A0A3N0EI27"/>
<dbReference type="Gene3D" id="3.10.450.50">
    <property type="match status" value="1"/>
</dbReference>
<protein>
    <recommendedName>
        <fullName evidence="1">SnoaL-like domain-containing protein</fullName>
    </recommendedName>
</protein>
<evidence type="ECO:0000259" key="1">
    <source>
        <dbReference type="Pfam" id="PF13577"/>
    </source>
</evidence>
<dbReference type="Proteomes" id="UP000269198">
    <property type="component" value="Unassembled WGS sequence"/>
</dbReference>
<comment type="caution">
    <text evidence="2">The sequence shown here is derived from an EMBL/GenBank/DDBJ whole genome shotgun (WGS) entry which is preliminary data.</text>
</comment>
<dbReference type="CDD" id="cd00531">
    <property type="entry name" value="NTF2_like"/>
    <property type="match status" value="1"/>
</dbReference>
<evidence type="ECO:0000313" key="2">
    <source>
        <dbReference type="EMBL" id="RNL87545.1"/>
    </source>
</evidence>
<feature type="domain" description="SnoaL-like" evidence="1">
    <location>
        <begin position="22"/>
        <end position="131"/>
    </location>
</feature>